<evidence type="ECO:0000256" key="10">
    <source>
        <dbReference type="ARBA" id="ARBA00023136"/>
    </source>
</evidence>
<keyword evidence="6 11" id="KW-0812">Transmembrane</keyword>
<dbReference type="Pfam" id="PF02254">
    <property type="entry name" value="TrkA_N"/>
    <property type="match status" value="1"/>
</dbReference>
<dbReference type="Pfam" id="PF00999">
    <property type="entry name" value="Na_H_Exchanger"/>
    <property type="match status" value="1"/>
</dbReference>
<dbReference type="InterPro" id="IPR036291">
    <property type="entry name" value="NAD(P)-bd_dom_sf"/>
</dbReference>
<evidence type="ECO:0000313" key="13">
    <source>
        <dbReference type="EMBL" id="MDO6671057.1"/>
    </source>
</evidence>
<feature type="transmembrane region" description="Helical" evidence="11">
    <location>
        <begin position="293"/>
        <end position="311"/>
    </location>
</feature>
<accession>A0AAP4TVE2</accession>
<evidence type="ECO:0000256" key="5">
    <source>
        <dbReference type="ARBA" id="ARBA00022538"/>
    </source>
</evidence>
<comment type="subcellular location">
    <subcellularLocation>
        <location evidence="1">Endomembrane system</location>
        <topology evidence="1">Multi-pass membrane protein</topology>
    </subcellularLocation>
</comment>
<dbReference type="Gene3D" id="1.20.1530.20">
    <property type="match status" value="1"/>
</dbReference>
<dbReference type="EMBL" id="JAUORK010000003">
    <property type="protein sequence ID" value="MDO6671057.1"/>
    <property type="molecule type" value="Genomic_DNA"/>
</dbReference>
<dbReference type="PANTHER" id="PTHR46157:SF4">
    <property type="entry name" value="K(+) EFFLUX ANTIPORTER 3, CHLOROPLASTIC"/>
    <property type="match status" value="1"/>
</dbReference>
<evidence type="ECO:0000256" key="1">
    <source>
        <dbReference type="ARBA" id="ARBA00004127"/>
    </source>
</evidence>
<keyword evidence="3" id="KW-0813">Transport</keyword>
<evidence type="ECO:0000256" key="8">
    <source>
        <dbReference type="ARBA" id="ARBA00022989"/>
    </source>
</evidence>
<dbReference type="PROSITE" id="PS51201">
    <property type="entry name" value="RCK_N"/>
    <property type="match status" value="1"/>
</dbReference>
<proteinExistence type="inferred from homology"/>
<reference evidence="13" key="1">
    <citation type="submission" date="2023-07" db="EMBL/GenBank/DDBJ databases">
        <title>Genome content predicts the carbon catabolic preferences of heterotrophic bacteria.</title>
        <authorList>
            <person name="Gralka M."/>
        </authorList>
    </citation>
    <scope>NUCLEOTIDE SEQUENCE</scope>
    <source>
        <strain evidence="13">C2R13</strain>
    </source>
</reference>
<dbReference type="GO" id="GO:0005886">
    <property type="term" value="C:plasma membrane"/>
    <property type="evidence" value="ECO:0007669"/>
    <property type="project" value="TreeGrafter"/>
</dbReference>
<dbReference type="GO" id="GO:1902600">
    <property type="term" value="P:proton transmembrane transport"/>
    <property type="evidence" value="ECO:0007669"/>
    <property type="project" value="InterPro"/>
</dbReference>
<dbReference type="FunFam" id="3.40.50.720:FF:000036">
    <property type="entry name" value="Glutathione-regulated potassium-efflux system protein KefB"/>
    <property type="match status" value="1"/>
</dbReference>
<feature type="transmembrane region" description="Helical" evidence="11">
    <location>
        <begin position="145"/>
        <end position="167"/>
    </location>
</feature>
<evidence type="ECO:0000259" key="12">
    <source>
        <dbReference type="PROSITE" id="PS51201"/>
    </source>
</evidence>
<feature type="transmembrane region" description="Helical" evidence="11">
    <location>
        <begin position="6"/>
        <end position="22"/>
    </location>
</feature>
<evidence type="ECO:0000256" key="11">
    <source>
        <dbReference type="SAM" id="Phobius"/>
    </source>
</evidence>
<organism evidence="13 14">
    <name type="scientific">Cobetia amphilecti</name>
    <dbReference type="NCBI Taxonomy" id="1055104"/>
    <lineage>
        <taxon>Bacteria</taxon>
        <taxon>Pseudomonadati</taxon>
        <taxon>Pseudomonadota</taxon>
        <taxon>Gammaproteobacteria</taxon>
        <taxon>Oceanospirillales</taxon>
        <taxon>Halomonadaceae</taxon>
        <taxon>Cobetia</taxon>
    </lineage>
</organism>
<feature type="transmembrane region" description="Helical" evidence="11">
    <location>
        <begin position="84"/>
        <end position="106"/>
    </location>
</feature>
<keyword evidence="9" id="KW-0406">Ion transport</keyword>
<dbReference type="GO" id="GO:0006813">
    <property type="term" value="P:potassium ion transport"/>
    <property type="evidence" value="ECO:0007669"/>
    <property type="project" value="UniProtKB-KW"/>
</dbReference>
<name>A0AAP4TVE2_9GAMM</name>
<keyword evidence="5" id="KW-0633">Potassium transport</keyword>
<evidence type="ECO:0000256" key="4">
    <source>
        <dbReference type="ARBA" id="ARBA00022449"/>
    </source>
</evidence>
<keyword evidence="8 11" id="KW-1133">Transmembrane helix</keyword>
<dbReference type="Gene3D" id="3.40.50.720">
    <property type="entry name" value="NAD(P)-binding Rossmann-like Domain"/>
    <property type="match status" value="1"/>
</dbReference>
<dbReference type="GO" id="GO:0008324">
    <property type="term" value="F:monoatomic cation transmembrane transporter activity"/>
    <property type="evidence" value="ECO:0007669"/>
    <property type="project" value="InterPro"/>
</dbReference>
<dbReference type="InterPro" id="IPR006153">
    <property type="entry name" value="Cation/H_exchanger_TM"/>
</dbReference>
<keyword evidence="4" id="KW-0050">Antiport</keyword>
<dbReference type="InterPro" id="IPR038770">
    <property type="entry name" value="Na+/solute_symporter_sf"/>
</dbReference>
<comment type="similarity">
    <text evidence="2">Belongs to the monovalent cation:proton antiporter 2 (CPA2) transporter (TC 2.A.37) family.</text>
</comment>
<dbReference type="Proteomes" id="UP001170481">
    <property type="component" value="Unassembled WGS sequence"/>
</dbReference>
<dbReference type="SUPFAM" id="SSF51735">
    <property type="entry name" value="NAD(P)-binding Rossmann-fold domains"/>
    <property type="match status" value="1"/>
</dbReference>
<evidence type="ECO:0000256" key="9">
    <source>
        <dbReference type="ARBA" id="ARBA00023065"/>
    </source>
</evidence>
<dbReference type="InterPro" id="IPR004771">
    <property type="entry name" value="K/H_exchanger"/>
</dbReference>
<evidence type="ECO:0000256" key="3">
    <source>
        <dbReference type="ARBA" id="ARBA00022448"/>
    </source>
</evidence>
<dbReference type="RefSeq" id="WP_043335036.1">
    <property type="nucleotide sequence ID" value="NZ_JARWKV010000001.1"/>
</dbReference>
<evidence type="ECO:0000256" key="2">
    <source>
        <dbReference type="ARBA" id="ARBA00005551"/>
    </source>
</evidence>
<comment type="caution">
    <text evidence="13">The sequence shown here is derived from an EMBL/GenBank/DDBJ whole genome shotgun (WGS) entry which is preliminary data.</text>
</comment>
<dbReference type="PANTHER" id="PTHR46157">
    <property type="entry name" value="K(+) EFFLUX ANTIPORTER 3, CHLOROPLASTIC"/>
    <property type="match status" value="1"/>
</dbReference>
<keyword evidence="10 11" id="KW-0472">Membrane</keyword>
<dbReference type="GO" id="GO:0015297">
    <property type="term" value="F:antiporter activity"/>
    <property type="evidence" value="ECO:0007669"/>
    <property type="project" value="UniProtKB-KW"/>
</dbReference>
<evidence type="ECO:0000313" key="14">
    <source>
        <dbReference type="Proteomes" id="UP001170481"/>
    </source>
</evidence>
<feature type="transmembrane region" description="Helical" evidence="11">
    <location>
        <begin position="53"/>
        <end position="72"/>
    </location>
</feature>
<evidence type="ECO:0000256" key="7">
    <source>
        <dbReference type="ARBA" id="ARBA00022958"/>
    </source>
</evidence>
<dbReference type="InterPro" id="IPR003148">
    <property type="entry name" value="RCK_N"/>
</dbReference>
<dbReference type="AlphaFoldDB" id="A0AAP4TVE2"/>
<dbReference type="NCBIfam" id="TIGR00932">
    <property type="entry name" value="2a37"/>
    <property type="match status" value="1"/>
</dbReference>
<protein>
    <submittedName>
        <fullName evidence="13">Monovalent cation:proton antiporter-2 (CPA2) family protein</fullName>
    </submittedName>
</protein>
<evidence type="ECO:0000256" key="6">
    <source>
        <dbReference type="ARBA" id="ARBA00022692"/>
    </source>
</evidence>
<sequence length="585" mass="63587">MNMLMEGAVLLGCAVVAVPLFQRLGLGSILGYLAIGVLLGPSLIGFISEPGEVLHFAEFGVVMLLFMIGLELEPKRLWDMRLKLAGLGSAQMLLCGALLTPVGLWLGLELPAAVLLGLILALSSTAFALQVLSENQQLATPHGQSTFAILLFQDLAVIPLLALMPLFADNFDASTGTNWIGIAKGIGMIAAVIIVGRFVVPRLLKMVARSEIHEIFTAAALFVVISTALLMEWVGLSMALGAFLAGVLLADTVYRHELEANIEPFKGLLLGLFFMAVGMSVDVSLVMERPLTVLALTLALMFGKVIVITLVGRVARLKMAEALPLAAVLSQGGEFDFVLLTAGMAAGIFDQTLTSLVISAVTLSMAATPFLYRYARHLGATSEAKRPYDEDFGEETPQVVIAGFGRFGQISARMLKSQGINFTALDPNITQVEFVRQFGSRIFYADASRAELLRAAGAEQARIMLVAVDDAETSTGIVRMVRHQFPHLKLFVRARNRHHAWELMELGVEHVIRDTYASSLEMGGELLVAMGYPSARAAEVARAFREMDDNMLKQNYEHRHDQKALVNSEQAAMVELKRLFQNNQD</sequence>
<gene>
    <name evidence="13" type="ORF">Q4535_02895</name>
</gene>
<feature type="transmembrane region" description="Helical" evidence="11">
    <location>
        <begin position="267"/>
        <end position="287"/>
    </location>
</feature>
<feature type="transmembrane region" description="Helical" evidence="11">
    <location>
        <begin position="112"/>
        <end position="133"/>
    </location>
</feature>
<feature type="domain" description="RCK N-terminal" evidence="12">
    <location>
        <begin position="396"/>
        <end position="512"/>
    </location>
</feature>
<feature type="transmembrane region" description="Helical" evidence="11">
    <location>
        <begin position="179"/>
        <end position="200"/>
    </location>
</feature>
<dbReference type="GO" id="GO:0012505">
    <property type="term" value="C:endomembrane system"/>
    <property type="evidence" value="ECO:0007669"/>
    <property type="project" value="UniProtKB-SubCell"/>
</dbReference>
<keyword evidence="7" id="KW-0630">Potassium</keyword>
<feature type="transmembrane region" description="Helical" evidence="11">
    <location>
        <begin position="29"/>
        <end position="47"/>
    </location>
</feature>